<accession>A0ABN7UR24</accession>
<gene>
    <name evidence="1" type="ORF">GMARGA_LOCUS9303</name>
</gene>
<dbReference type="EMBL" id="CAJVQB010004955">
    <property type="protein sequence ID" value="CAG8649997.1"/>
    <property type="molecule type" value="Genomic_DNA"/>
</dbReference>
<proteinExistence type="predicted"/>
<name>A0ABN7UR24_GIGMA</name>
<organism evidence="1 2">
    <name type="scientific">Gigaspora margarita</name>
    <dbReference type="NCBI Taxonomy" id="4874"/>
    <lineage>
        <taxon>Eukaryota</taxon>
        <taxon>Fungi</taxon>
        <taxon>Fungi incertae sedis</taxon>
        <taxon>Mucoromycota</taxon>
        <taxon>Glomeromycotina</taxon>
        <taxon>Glomeromycetes</taxon>
        <taxon>Diversisporales</taxon>
        <taxon>Gigasporaceae</taxon>
        <taxon>Gigaspora</taxon>
    </lineage>
</organism>
<sequence>MSAKIHNSPKFIPNPKYLCLPGNVWIGISQHKVSKMDKGHHIKVIM</sequence>
<keyword evidence="2" id="KW-1185">Reference proteome</keyword>
<reference evidence="1 2" key="1">
    <citation type="submission" date="2021-06" db="EMBL/GenBank/DDBJ databases">
        <authorList>
            <person name="Kallberg Y."/>
            <person name="Tangrot J."/>
            <person name="Rosling A."/>
        </authorList>
    </citation>
    <scope>NUCLEOTIDE SEQUENCE [LARGE SCALE GENOMIC DNA]</scope>
    <source>
        <strain evidence="1 2">120-4 pot B 10/14</strain>
    </source>
</reference>
<evidence type="ECO:0000313" key="1">
    <source>
        <dbReference type="EMBL" id="CAG8649997.1"/>
    </source>
</evidence>
<dbReference type="Proteomes" id="UP000789901">
    <property type="component" value="Unassembled WGS sequence"/>
</dbReference>
<protein>
    <submittedName>
        <fullName evidence="1">25265_t:CDS:1</fullName>
    </submittedName>
</protein>
<comment type="caution">
    <text evidence="1">The sequence shown here is derived from an EMBL/GenBank/DDBJ whole genome shotgun (WGS) entry which is preliminary data.</text>
</comment>
<evidence type="ECO:0000313" key="2">
    <source>
        <dbReference type="Proteomes" id="UP000789901"/>
    </source>
</evidence>